<organism evidence="2 3">
    <name type="scientific">Liparis tanakae</name>
    <name type="common">Tanaka's snailfish</name>
    <dbReference type="NCBI Taxonomy" id="230148"/>
    <lineage>
        <taxon>Eukaryota</taxon>
        <taxon>Metazoa</taxon>
        <taxon>Chordata</taxon>
        <taxon>Craniata</taxon>
        <taxon>Vertebrata</taxon>
        <taxon>Euteleostomi</taxon>
        <taxon>Actinopterygii</taxon>
        <taxon>Neopterygii</taxon>
        <taxon>Teleostei</taxon>
        <taxon>Neoteleostei</taxon>
        <taxon>Acanthomorphata</taxon>
        <taxon>Eupercaria</taxon>
        <taxon>Perciformes</taxon>
        <taxon>Cottioidei</taxon>
        <taxon>Cottales</taxon>
        <taxon>Liparidae</taxon>
        <taxon>Liparis</taxon>
    </lineage>
</organism>
<comment type="caution">
    <text evidence="2">The sequence shown here is derived from an EMBL/GenBank/DDBJ whole genome shotgun (WGS) entry which is preliminary data.</text>
</comment>
<feature type="region of interest" description="Disordered" evidence="1">
    <location>
        <begin position="83"/>
        <end position="121"/>
    </location>
</feature>
<gene>
    <name evidence="2" type="ORF">EYF80_024031</name>
</gene>
<proteinExistence type="predicted"/>
<name>A0A4Z2HIU9_9TELE</name>
<dbReference type="AlphaFoldDB" id="A0A4Z2HIU9"/>
<evidence type="ECO:0000313" key="2">
    <source>
        <dbReference type="EMBL" id="TNN65738.1"/>
    </source>
</evidence>
<dbReference type="EMBL" id="SRLO01000230">
    <property type="protein sequence ID" value="TNN65738.1"/>
    <property type="molecule type" value="Genomic_DNA"/>
</dbReference>
<evidence type="ECO:0000256" key="1">
    <source>
        <dbReference type="SAM" id="MobiDB-lite"/>
    </source>
</evidence>
<dbReference type="Proteomes" id="UP000314294">
    <property type="component" value="Unassembled WGS sequence"/>
</dbReference>
<evidence type="ECO:0000313" key="3">
    <source>
        <dbReference type="Proteomes" id="UP000314294"/>
    </source>
</evidence>
<protein>
    <submittedName>
        <fullName evidence="2">Uncharacterized protein</fullName>
    </submittedName>
</protein>
<reference evidence="2 3" key="1">
    <citation type="submission" date="2019-03" db="EMBL/GenBank/DDBJ databases">
        <title>First draft genome of Liparis tanakae, snailfish: a comprehensive survey of snailfish specific genes.</title>
        <authorList>
            <person name="Kim W."/>
            <person name="Song I."/>
            <person name="Jeong J.-H."/>
            <person name="Kim D."/>
            <person name="Kim S."/>
            <person name="Ryu S."/>
            <person name="Song J.Y."/>
            <person name="Lee S.K."/>
        </authorList>
    </citation>
    <scope>NUCLEOTIDE SEQUENCE [LARGE SCALE GENOMIC DNA]</scope>
    <source>
        <tissue evidence="2">Muscle</tissue>
    </source>
</reference>
<keyword evidence="3" id="KW-1185">Reference proteome</keyword>
<feature type="compositionally biased region" description="Acidic residues" evidence="1">
    <location>
        <begin position="106"/>
        <end position="121"/>
    </location>
</feature>
<sequence length="121" mass="13248">MPVTRWSAVLSDLWVLTKVIAAVIIATPDWFGSSVWRKPQKEEEEEEKLARGGGYCLSLSHTPSGRWFCGPMEVQIVPLPDQTKGEQSDVASAGGVNGVKCAAQEGVEEGDEEEEEEEEVK</sequence>
<accession>A0A4Z2HIU9</accession>